<dbReference type="EMBL" id="KQ964588">
    <property type="protein sequence ID" value="KXN68223.1"/>
    <property type="molecule type" value="Genomic_DNA"/>
</dbReference>
<feature type="compositionally biased region" description="Basic and acidic residues" evidence="1">
    <location>
        <begin position="43"/>
        <end position="62"/>
    </location>
</feature>
<dbReference type="GO" id="GO:0006402">
    <property type="term" value="P:mRNA catabolic process"/>
    <property type="evidence" value="ECO:0007669"/>
    <property type="project" value="TreeGrafter"/>
</dbReference>
<feature type="compositionally biased region" description="Polar residues" evidence="1">
    <location>
        <begin position="458"/>
        <end position="469"/>
    </location>
</feature>
<dbReference type="SMART" id="SM00955">
    <property type="entry name" value="RNB"/>
    <property type="match status" value="1"/>
</dbReference>
<dbReference type="InterPro" id="IPR022966">
    <property type="entry name" value="RNase_II/R_CS"/>
</dbReference>
<reference evidence="3 4" key="1">
    <citation type="journal article" date="2015" name="Genome Biol. Evol.">
        <title>Phylogenomic analyses indicate that early fungi evolved digesting cell walls of algal ancestors of land plants.</title>
        <authorList>
            <person name="Chang Y."/>
            <person name="Wang S."/>
            <person name="Sekimoto S."/>
            <person name="Aerts A.L."/>
            <person name="Choi C."/>
            <person name="Clum A."/>
            <person name="LaButti K.M."/>
            <person name="Lindquist E.A."/>
            <person name="Yee Ngan C."/>
            <person name="Ohm R.A."/>
            <person name="Salamov A.A."/>
            <person name="Grigoriev I.V."/>
            <person name="Spatafora J.W."/>
            <person name="Berbee M.L."/>
        </authorList>
    </citation>
    <scope>NUCLEOTIDE SEQUENCE [LARGE SCALE GENOMIC DNA]</scope>
    <source>
        <strain evidence="3 4">NRRL 28638</strain>
    </source>
</reference>
<feature type="region of interest" description="Disordered" evidence="1">
    <location>
        <begin position="97"/>
        <end position="166"/>
    </location>
</feature>
<evidence type="ECO:0000313" key="4">
    <source>
        <dbReference type="Proteomes" id="UP000070444"/>
    </source>
</evidence>
<feature type="region of interest" description="Disordered" evidence="1">
    <location>
        <begin position="420"/>
        <end position="560"/>
    </location>
</feature>
<feature type="compositionally biased region" description="Polar residues" evidence="1">
    <location>
        <begin position="143"/>
        <end position="152"/>
    </location>
</feature>
<dbReference type="GO" id="GO:0000175">
    <property type="term" value="F:3'-5'-RNA exonuclease activity"/>
    <property type="evidence" value="ECO:0007669"/>
    <property type="project" value="TreeGrafter"/>
</dbReference>
<keyword evidence="4" id="KW-1185">Reference proteome</keyword>
<feature type="compositionally biased region" description="Polar residues" evidence="1">
    <location>
        <begin position="211"/>
        <end position="228"/>
    </location>
</feature>
<dbReference type="GO" id="GO:0003723">
    <property type="term" value="F:RNA binding"/>
    <property type="evidence" value="ECO:0007669"/>
    <property type="project" value="InterPro"/>
</dbReference>
<dbReference type="InterPro" id="IPR050180">
    <property type="entry name" value="RNR_Ribonuclease"/>
</dbReference>
<feature type="domain" description="RNB" evidence="2">
    <location>
        <begin position="808"/>
        <end position="1149"/>
    </location>
</feature>
<dbReference type="Proteomes" id="UP000070444">
    <property type="component" value="Unassembled WGS sequence"/>
</dbReference>
<organism evidence="3 4">
    <name type="scientific">Conidiobolus coronatus (strain ATCC 28846 / CBS 209.66 / NRRL 28638)</name>
    <name type="common">Delacroixia coronata</name>
    <dbReference type="NCBI Taxonomy" id="796925"/>
    <lineage>
        <taxon>Eukaryota</taxon>
        <taxon>Fungi</taxon>
        <taxon>Fungi incertae sedis</taxon>
        <taxon>Zoopagomycota</taxon>
        <taxon>Entomophthoromycotina</taxon>
        <taxon>Entomophthoromycetes</taxon>
        <taxon>Entomophthorales</taxon>
        <taxon>Ancylistaceae</taxon>
        <taxon>Conidiobolus</taxon>
    </lineage>
</organism>
<dbReference type="PANTHER" id="PTHR23355">
    <property type="entry name" value="RIBONUCLEASE"/>
    <property type="match status" value="1"/>
</dbReference>
<dbReference type="InterPro" id="IPR012340">
    <property type="entry name" value="NA-bd_OB-fold"/>
</dbReference>
<accession>A0A137NZF9</accession>
<feature type="compositionally biased region" description="Basic residues" evidence="1">
    <location>
        <begin position="501"/>
        <end position="512"/>
    </location>
</feature>
<dbReference type="GO" id="GO:0000932">
    <property type="term" value="C:P-body"/>
    <property type="evidence" value="ECO:0007669"/>
    <property type="project" value="TreeGrafter"/>
</dbReference>
<dbReference type="Gene3D" id="2.40.50.690">
    <property type="match status" value="1"/>
</dbReference>
<dbReference type="SUPFAM" id="SSF50249">
    <property type="entry name" value="Nucleic acid-binding proteins"/>
    <property type="match status" value="2"/>
</dbReference>
<sequence length="1420" mass="160779">MTILPPHEDVFKILEESQPTNIPKNKPLILTVQNKPKNKAPKNGKESKESKENKESKPKRDPIEEEINSLLLNYLMQKKKSKDKKYPAGGFKEYAEKYASSSQVVERLSFKDVGPEKEKIENDKSAKNSNSENKKDKKSNHSLGSDNTNASSIKDESQDKYVDGNPDFKLISAKKNEAQKEGNRKNQIFDILFCQNEVQKEESSTDPVVANDSSENDQTQDNNTSSGPVVTKILTRPKNIQEEDSSANQVTKILTKQKEAKKEESSLSPAVAKILSKKGKSKKKETPSKVVVTKILTRPKDNKQEGTSSKQASEDLSGHTESQSDSSSITSATENLPKQNEGQEEKSSADSDTAVIKSKKKQYQDKATPAGPVVTKILTRKKEAKQNDVNYNQLAEIFSKKEKAQDSDVRKDPSFKLILTEIHDAQKEDTDTSTDNEITSKQDESQEKAAFSDIEAANKSSGKRSQVINFRQLEGHGTKNSNKVNKADLPVSQNDTTEKSSKKKKKKKKKSKKEKEKDEKAEKEVDISLFKSENEEKSKSKKSKETPKKEETSKSKSKRRCQDYISEYKIPYLLKSGELLSGEFRLNSNARWEGFITPQGDPTDQDILIPGFYNQNRALYGDLVAVELYSINDGHKEIKAVFNERYAKHYIERGLRVGKVVRILNRDPSLTFVGTILPSGYDKSKTNGEKHACDTEAYNDCNSYVFIPNNIRIPFLIVPKQSVSSIIAENWGTFKNQVFEAKITNWSPTEKHPLGKIVKCLGPMGDLRSTQNNILIDNTIIDKPFSKTVLDDLPKTPYTIKAIHLKTRVDFRNECVFTIDPSTARDLDDAVSIKQLPNGNFEVGVHIADVSHFITPGSALDKEALKRGTSTYLVNRVIPMLPELLCQDLCSLNPGVDRLTFSVVWELDPEGNRITTSYAKGVIKSCGKLAYEDAQEVIEGRHLPSDVTIYGDHDVSKIEQNIMHLFNLSQKMRKRRFDSGAVQVNRFRLSINLDQDGFPESFYTYQGKESNKLIEEFMLLANMSVAEKIYEEYPAEAMMRCHPLPIQGRLEVFSQFTEKIHKPFVGESSSALTEYFNSIKDPIERFCLENMAVKTFLMRAKYLCNSNVSEPAILHHFALNVDYYTHFTSPIRRYPDLVVHRQLMAIIQGDKKFSHGKNREPISDIAHQCNSTKFKARTAQDQSTQLYLAHYIHKQIKLTKKPIRTTGYIFNLDRHYMEVVIPEYALEETIKWETNFNFVVISFSSTHVTLSFETGTEVIKNKPDLAEAEVFPQSSTIEISKASDDAIVHEDIENIEDSEINKDAISCEKVDVQKDNEANNDDTEYDIIDVDGDAIAYEKLEADDNEAYKEIPVNENDKIQENTESAKSLEVPRLVNVNFDLFKPVPLLISVTMNHVTPRIHIYVDELPIYDPRASDNYLS</sequence>
<feature type="compositionally biased region" description="Basic and acidic residues" evidence="1">
    <location>
        <begin position="438"/>
        <end position="447"/>
    </location>
</feature>
<feature type="compositionally biased region" description="Basic and acidic residues" evidence="1">
    <location>
        <begin position="421"/>
        <end position="430"/>
    </location>
</feature>
<feature type="compositionally biased region" description="Basic and acidic residues" evidence="1">
    <location>
        <begin position="108"/>
        <end position="126"/>
    </location>
</feature>
<proteinExistence type="predicted"/>
<evidence type="ECO:0000259" key="2">
    <source>
        <dbReference type="SMART" id="SM00955"/>
    </source>
</evidence>
<dbReference type="STRING" id="796925.A0A137NZF9"/>
<gene>
    <name evidence="3" type="ORF">CONCODRAFT_19129</name>
</gene>
<evidence type="ECO:0000313" key="3">
    <source>
        <dbReference type="EMBL" id="KXN68223.1"/>
    </source>
</evidence>
<dbReference type="Pfam" id="PF00773">
    <property type="entry name" value="RNB"/>
    <property type="match status" value="1"/>
</dbReference>
<feature type="compositionally biased region" description="Basic and acidic residues" evidence="1">
    <location>
        <begin position="256"/>
        <end position="265"/>
    </location>
</feature>
<dbReference type="Pfam" id="PF17849">
    <property type="entry name" value="OB_Dis3"/>
    <property type="match status" value="1"/>
</dbReference>
<feature type="compositionally biased region" description="Basic and acidic residues" evidence="1">
    <location>
        <begin position="153"/>
        <end position="162"/>
    </location>
</feature>
<dbReference type="PANTHER" id="PTHR23355:SF9">
    <property type="entry name" value="DIS3-LIKE EXONUCLEASE 2"/>
    <property type="match status" value="1"/>
</dbReference>
<feature type="region of interest" description="Disordered" evidence="1">
    <location>
        <begin position="16"/>
        <end position="65"/>
    </location>
</feature>
<evidence type="ECO:0000256" key="1">
    <source>
        <dbReference type="SAM" id="MobiDB-lite"/>
    </source>
</evidence>
<feature type="region of interest" description="Disordered" evidence="1">
    <location>
        <begin position="200"/>
        <end position="390"/>
    </location>
</feature>
<dbReference type="Gene3D" id="2.40.50.700">
    <property type="match status" value="1"/>
</dbReference>
<dbReference type="PROSITE" id="PS01175">
    <property type="entry name" value="RIBONUCLEASE_II"/>
    <property type="match status" value="1"/>
</dbReference>
<name>A0A137NZF9_CONC2</name>
<feature type="compositionally biased region" description="Basic and acidic residues" evidence="1">
    <location>
        <begin position="513"/>
        <end position="554"/>
    </location>
</feature>
<dbReference type="InterPro" id="IPR041505">
    <property type="entry name" value="Dis3_CSD2"/>
</dbReference>
<protein>
    <submittedName>
        <fullName evidence="3">RNB-domain-containing protein</fullName>
    </submittedName>
</protein>
<dbReference type="InterPro" id="IPR001900">
    <property type="entry name" value="RNase_II/R"/>
</dbReference>
<dbReference type="OrthoDB" id="372421at2759"/>